<evidence type="ECO:0000256" key="2">
    <source>
        <dbReference type="ARBA" id="ARBA00022723"/>
    </source>
</evidence>
<sequence>MDSNGTHAKDKKADSDAKSKDNTPSAANTPTDTNKSPRKRRKVNHGVDPLEQERPCTRCIKRNIGHLCHDEPRDPDAKKPKTSNHAAARDESDSQTELSRNSIDRSTNAMVPPSFDSNRPSQGTKPGFGPLGQGNPLQLVSPSPVSGGQASGASSGSNMNQLAGFSDAWLSAQNQFHDMHHFNPQYMLPQEVTHEFNLLNDFLNTSLLDENGTLTDEHNIYRNGSQSGQADMGGFLGNPLPPSAMEAGSMLPPNSERNAIPRPKSAAPPDKTREFYLQAADPSGNDTPEARMQRVLKAKYDAGLLKPFNYIKGYARLSSYMDGHIAPASKQKILRQLDRFRPKFREKMQGLTDMELVYVEMWFERSLMEYDRVFASMAVPACCWRRSGEIFRGNKEMAELIHVPVERLRDGKLSIHEVMTEESLVRYWEEFGTIAFDSAHDTLLTACALKNPDDRSNDPTVNCCFSFMIRRDDHKIPSLIVGNFLPHDPPQG</sequence>
<keyword evidence="5" id="KW-0539">Nucleus</keyword>
<evidence type="ECO:0000256" key="5">
    <source>
        <dbReference type="ARBA" id="ARBA00023242"/>
    </source>
</evidence>
<evidence type="ECO:0000313" key="8">
    <source>
        <dbReference type="EMBL" id="KAJ3573770.1"/>
    </source>
</evidence>
<name>A0A9W8NF84_9PEZI</name>
<dbReference type="Pfam" id="PF24990">
    <property type="entry name" value="PAS_13"/>
    <property type="match status" value="1"/>
</dbReference>
<evidence type="ECO:0000256" key="6">
    <source>
        <dbReference type="SAM" id="MobiDB-lite"/>
    </source>
</evidence>
<organism evidence="8 9">
    <name type="scientific">Xylaria arbuscula</name>
    <dbReference type="NCBI Taxonomy" id="114810"/>
    <lineage>
        <taxon>Eukaryota</taxon>
        <taxon>Fungi</taxon>
        <taxon>Dikarya</taxon>
        <taxon>Ascomycota</taxon>
        <taxon>Pezizomycotina</taxon>
        <taxon>Sordariomycetes</taxon>
        <taxon>Xylariomycetidae</taxon>
        <taxon>Xylariales</taxon>
        <taxon>Xylariaceae</taxon>
        <taxon>Xylaria</taxon>
    </lineage>
</organism>
<accession>A0A9W8NF84</accession>
<dbReference type="InterPro" id="IPR056751">
    <property type="entry name" value="PAS_13"/>
</dbReference>
<feature type="compositionally biased region" description="Basic and acidic residues" evidence="6">
    <location>
        <begin position="67"/>
        <end position="79"/>
    </location>
</feature>
<evidence type="ECO:0000256" key="4">
    <source>
        <dbReference type="ARBA" id="ARBA00023163"/>
    </source>
</evidence>
<evidence type="ECO:0000259" key="7">
    <source>
        <dbReference type="Pfam" id="PF24990"/>
    </source>
</evidence>
<keyword evidence="3" id="KW-0805">Transcription regulation</keyword>
<keyword evidence="2" id="KW-0479">Metal-binding</keyword>
<feature type="region of interest" description="Disordered" evidence="6">
    <location>
        <begin position="1"/>
        <end position="159"/>
    </location>
</feature>
<keyword evidence="9" id="KW-1185">Reference proteome</keyword>
<dbReference type="GO" id="GO:0000977">
    <property type="term" value="F:RNA polymerase II transcription regulatory region sequence-specific DNA binding"/>
    <property type="evidence" value="ECO:0007669"/>
    <property type="project" value="TreeGrafter"/>
</dbReference>
<dbReference type="GO" id="GO:0005634">
    <property type="term" value="C:nucleus"/>
    <property type="evidence" value="ECO:0007669"/>
    <property type="project" value="UniProtKB-SubCell"/>
</dbReference>
<comment type="caution">
    <text evidence="8">The sequence shown here is derived from an EMBL/GenBank/DDBJ whole genome shotgun (WGS) entry which is preliminary data.</text>
</comment>
<dbReference type="PANTHER" id="PTHR31986">
    <property type="entry name" value="REGULATOR OF DRUG SENSITIVITY 2"/>
    <property type="match status" value="1"/>
</dbReference>
<comment type="subcellular location">
    <subcellularLocation>
        <location evidence="1">Nucleus</location>
    </subcellularLocation>
</comment>
<feature type="compositionally biased region" description="Low complexity" evidence="6">
    <location>
        <begin position="140"/>
        <end position="157"/>
    </location>
</feature>
<protein>
    <recommendedName>
        <fullName evidence="7">ERT1/acuK family PAS domain-containing protein</fullName>
    </recommendedName>
</protein>
<feature type="compositionally biased region" description="Polar residues" evidence="6">
    <location>
        <begin position="95"/>
        <end position="124"/>
    </location>
</feature>
<keyword evidence="4" id="KW-0804">Transcription</keyword>
<dbReference type="GO" id="GO:0046872">
    <property type="term" value="F:metal ion binding"/>
    <property type="evidence" value="ECO:0007669"/>
    <property type="project" value="UniProtKB-KW"/>
</dbReference>
<reference evidence="8" key="1">
    <citation type="submission" date="2022-07" db="EMBL/GenBank/DDBJ databases">
        <title>Genome Sequence of Xylaria arbuscula.</title>
        <authorList>
            <person name="Buettner E."/>
        </authorList>
    </citation>
    <scope>NUCLEOTIDE SEQUENCE</scope>
    <source>
        <strain evidence="8">VT107</strain>
    </source>
</reference>
<dbReference type="VEuPathDB" id="FungiDB:F4678DRAFT_33272"/>
<evidence type="ECO:0000256" key="3">
    <source>
        <dbReference type="ARBA" id="ARBA00023015"/>
    </source>
</evidence>
<dbReference type="InterPro" id="IPR053045">
    <property type="entry name" value="Zinc_cluster_trans_reg"/>
</dbReference>
<dbReference type="PANTHER" id="PTHR31986:SF7">
    <property type="entry name" value="REGULATOR OF DRUG SENSITIVITY 2"/>
    <property type="match status" value="1"/>
</dbReference>
<dbReference type="EMBL" id="JANPWZ010000658">
    <property type="protein sequence ID" value="KAJ3573770.1"/>
    <property type="molecule type" value="Genomic_DNA"/>
</dbReference>
<dbReference type="AlphaFoldDB" id="A0A9W8NF84"/>
<feature type="compositionally biased region" description="Polar residues" evidence="6">
    <location>
        <begin position="22"/>
        <end position="34"/>
    </location>
</feature>
<feature type="compositionally biased region" description="Basic and acidic residues" evidence="6">
    <location>
        <begin position="7"/>
        <end position="21"/>
    </location>
</feature>
<proteinExistence type="predicted"/>
<evidence type="ECO:0000256" key="1">
    <source>
        <dbReference type="ARBA" id="ARBA00004123"/>
    </source>
</evidence>
<evidence type="ECO:0000313" key="9">
    <source>
        <dbReference type="Proteomes" id="UP001148614"/>
    </source>
</evidence>
<gene>
    <name evidence="8" type="ORF">NPX13_g4581</name>
</gene>
<dbReference type="Proteomes" id="UP001148614">
    <property type="component" value="Unassembled WGS sequence"/>
</dbReference>
<feature type="domain" description="ERT1/acuK family PAS" evidence="7">
    <location>
        <begin position="380"/>
        <end position="453"/>
    </location>
</feature>